<dbReference type="Proteomes" id="UP000282613">
    <property type="component" value="Unassembled WGS sequence"/>
</dbReference>
<reference evidence="3" key="1">
    <citation type="submission" date="2017-02" db="UniProtKB">
        <authorList>
            <consortium name="WormBaseParasite"/>
        </authorList>
    </citation>
    <scope>IDENTIFICATION</scope>
</reference>
<dbReference type="AlphaFoldDB" id="A0A0R3VZZ8"/>
<reference evidence="1 2" key="2">
    <citation type="submission" date="2018-11" db="EMBL/GenBank/DDBJ databases">
        <authorList>
            <consortium name="Pathogen Informatics"/>
        </authorList>
    </citation>
    <scope>NUCLEOTIDE SEQUENCE [LARGE SCALE GENOMIC DNA]</scope>
</reference>
<proteinExistence type="predicted"/>
<evidence type="ECO:0000313" key="1">
    <source>
        <dbReference type="EMBL" id="VDK26835.1"/>
    </source>
</evidence>
<organism evidence="3">
    <name type="scientific">Taenia asiatica</name>
    <name type="common">Asian tapeworm</name>
    <dbReference type="NCBI Taxonomy" id="60517"/>
    <lineage>
        <taxon>Eukaryota</taxon>
        <taxon>Metazoa</taxon>
        <taxon>Spiralia</taxon>
        <taxon>Lophotrochozoa</taxon>
        <taxon>Platyhelminthes</taxon>
        <taxon>Cestoda</taxon>
        <taxon>Eucestoda</taxon>
        <taxon>Cyclophyllidea</taxon>
        <taxon>Taeniidae</taxon>
        <taxon>Taenia</taxon>
    </lineage>
</organism>
<keyword evidence="2" id="KW-1185">Reference proteome</keyword>
<name>A0A0R3VZZ8_TAEAS</name>
<evidence type="ECO:0000313" key="2">
    <source>
        <dbReference type="Proteomes" id="UP000282613"/>
    </source>
</evidence>
<dbReference type="WBParaSite" id="TASK_0000299201-mRNA-1">
    <property type="protein sequence ID" value="TASK_0000299201-mRNA-1"/>
    <property type="gene ID" value="TASK_0000299201"/>
</dbReference>
<evidence type="ECO:0000313" key="3">
    <source>
        <dbReference type="WBParaSite" id="TASK_0000299201-mRNA-1"/>
    </source>
</evidence>
<dbReference type="EMBL" id="UYRS01004681">
    <property type="protein sequence ID" value="VDK26835.1"/>
    <property type="molecule type" value="Genomic_DNA"/>
</dbReference>
<protein>
    <submittedName>
        <fullName evidence="3">WGS project CAEQ00000000 data, annotated contig</fullName>
    </submittedName>
</protein>
<gene>
    <name evidence="1" type="ORF">TASK_LOCUS2993</name>
</gene>
<accession>A0A0R3VZZ8</accession>
<sequence length="182" mass="19955">MVTVMVSAPRGGEGDGGICCIYTMSEQEGELSTVTFSLTSVEKKTVAKGERWSAYIRGVIAVFQRVFQQAGFLCSHCVNKSTKGCCGPGSPYVQGRLHTVYVIHNTSPELCISSPHHHWCGVFSRPFEFSKSICHRQRSALSQPPHQEWLNSTRPTVAPVVRYAFFGSAVRSPGSGLSKQNE</sequence>
<dbReference type="STRING" id="60517.A0A0R3VZZ8"/>